<sequence length="400" mass="45654">MDKAKKQVGVGTANISENAKKYVNDVLDSGRLSYGKYLQEFEKKFSEYHGAKYGVMMNSGTDALRLSIACLKEAHNWSQGAEIILPATTFISDYNVIVDQGLKPVFVDVESNSYNIDPKQIEKKISSNTKAIMVVHLFGQPADMDPILEISAKYNLKIIEDSCETMFVSYKEKKVGSFGDISCFSTYMAHLLTSGVGGLALTNNKEYAVILRSLMNHGRDSIYISIDDDKGLSKEELQNVVLRRFSFVRPGYSARVTEMEGALALAQFEEHDKIIDGRFECAQYYISQLSEFENFIQLPHIQPNREHAYMMFPIVIKDEKIIKKDLVMFLEENNIETRDMLPLINQPVVIKDFGEIENEYPVSKWINNNGFYIGCHEKISQEEREYTISIFKDFFNKLNS</sequence>
<dbReference type="GO" id="GO:0030170">
    <property type="term" value="F:pyridoxal phosphate binding"/>
    <property type="evidence" value="ECO:0007669"/>
    <property type="project" value="TreeGrafter"/>
</dbReference>
<reference evidence="2 3" key="1">
    <citation type="journal article" date="2016" name="Nat. Commun.">
        <title>Thousands of microbial genomes shed light on interconnected biogeochemical processes in an aquifer system.</title>
        <authorList>
            <person name="Anantharaman K."/>
            <person name="Brown C.T."/>
            <person name="Hug L.A."/>
            <person name="Sharon I."/>
            <person name="Castelle C.J."/>
            <person name="Probst A.J."/>
            <person name="Thomas B.C."/>
            <person name="Singh A."/>
            <person name="Wilkins M.J."/>
            <person name="Karaoz U."/>
            <person name="Brodie E.L."/>
            <person name="Williams K.H."/>
            <person name="Hubbard S.S."/>
            <person name="Banfield J.F."/>
        </authorList>
    </citation>
    <scope>NUCLEOTIDE SEQUENCE [LARGE SCALE GENOMIC DNA]</scope>
</reference>
<dbReference type="Proteomes" id="UP000177067">
    <property type="component" value="Unassembled WGS sequence"/>
</dbReference>
<dbReference type="PANTHER" id="PTHR30244:SF34">
    <property type="entry name" value="DTDP-4-AMINO-4,6-DIDEOXYGALACTOSE TRANSAMINASE"/>
    <property type="match status" value="1"/>
</dbReference>
<dbReference type="Pfam" id="PF01041">
    <property type="entry name" value="DegT_DnrJ_EryC1"/>
    <property type="match status" value="1"/>
</dbReference>
<dbReference type="Gene3D" id="3.90.1150.10">
    <property type="entry name" value="Aspartate Aminotransferase, domain 1"/>
    <property type="match status" value="1"/>
</dbReference>
<evidence type="ECO:0000256" key="1">
    <source>
        <dbReference type="RuleBase" id="RU004508"/>
    </source>
</evidence>
<proteinExistence type="inferred from homology"/>
<evidence type="ECO:0000313" key="3">
    <source>
        <dbReference type="Proteomes" id="UP000177067"/>
    </source>
</evidence>
<dbReference type="GO" id="GO:0000271">
    <property type="term" value="P:polysaccharide biosynthetic process"/>
    <property type="evidence" value="ECO:0007669"/>
    <property type="project" value="TreeGrafter"/>
</dbReference>
<comment type="caution">
    <text evidence="2">The sequence shown here is derived from an EMBL/GenBank/DDBJ whole genome shotgun (WGS) entry which is preliminary data.</text>
</comment>
<dbReference type="InterPro" id="IPR015424">
    <property type="entry name" value="PyrdxlP-dep_Trfase"/>
</dbReference>
<dbReference type="GO" id="GO:0008483">
    <property type="term" value="F:transaminase activity"/>
    <property type="evidence" value="ECO:0007669"/>
    <property type="project" value="TreeGrafter"/>
</dbReference>
<dbReference type="AlphaFoldDB" id="A0A1F6LJ35"/>
<dbReference type="CDD" id="cd00616">
    <property type="entry name" value="AHBA_syn"/>
    <property type="match status" value="1"/>
</dbReference>
<gene>
    <name evidence="2" type="ORF">A2725_01205</name>
</gene>
<dbReference type="PIRSF" id="PIRSF000390">
    <property type="entry name" value="PLP_StrS"/>
    <property type="match status" value="1"/>
</dbReference>
<evidence type="ECO:0000313" key="2">
    <source>
        <dbReference type="EMBL" id="OGH59427.1"/>
    </source>
</evidence>
<dbReference type="Gene3D" id="3.40.640.10">
    <property type="entry name" value="Type I PLP-dependent aspartate aminotransferase-like (Major domain)"/>
    <property type="match status" value="1"/>
</dbReference>
<dbReference type="EMBL" id="MFPS01000007">
    <property type="protein sequence ID" value="OGH59427.1"/>
    <property type="molecule type" value="Genomic_DNA"/>
</dbReference>
<dbReference type="SUPFAM" id="SSF53383">
    <property type="entry name" value="PLP-dependent transferases"/>
    <property type="match status" value="1"/>
</dbReference>
<accession>A0A1F6LJ35</accession>
<dbReference type="InterPro" id="IPR000653">
    <property type="entry name" value="DegT/StrS_aminotransferase"/>
</dbReference>
<comment type="similarity">
    <text evidence="1">Belongs to the DegT/DnrJ/EryC1 family.</text>
</comment>
<dbReference type="InterPro" id="IPR015421">
    <property type="entry name" value="PyrdxlP-dep_Trfase_major"/>
</dbReference>
<dbReference type="InterPro" id="IPR015422">
    <property type="entry name" value="PyrdxlP-dep_Trfase_small"/>
</dbReference>
<keyword evidence="1" id="KW-0663">Pyridoxal phosphate</keyword>
<organism evidence="2 3">
    <name type="scientific">Candidatus Magasanikbacteria bacterium RIFCSPHIGHO2_01_FULL_33_34</name>
    <dbReference type="NCBI Taxonomy" id="1798671"/>
    <lineage>
        <taxon>Bacteria</taxon>
        <taxon>Candidatus Magasanikiibacteriota</taxon>
    </lineage>
</organism>
<name>A0A1F6LJ35_9BACT</name>
<protein>
    <recommendedName>
        <fullName evidence="4">DegT/DnrJ/EryC1/StrS aminotransferase</fullName>
    </recommendedName>
</protein>
<dbReference type="PANTHER" id="PTHR30244">
    <property type="entry name" value="TRANSAMINASE"/>
    <property type="match status" value="1"/>
</dbReference>
<evidence type="ECO:0008006" key="4">
    <source>
        <dbReference type="Google" id="ProtNLM"/>
    </source>
</evidence>